<sequence length="148" mass="17173">MIPKSLEPVCMLYGMIHARYILTTRGQQKMIRKYKNNEFGICNLYNCNGNPCLPVGLSDQPKISSVKLYCPRCENIYVPRSKRYIGIDGAYFGTTFPHLLIMVNPELRPLPNKTPYVPKIYDFKLHPRAMQIQYELSNQKSNDSKRPK</sequence>
<dbReference type="GO" id="GO:0019887">
    <property type="term" value="F:protein kinase regulator activity"/>
    <property type="evidence" value="ECO:0007669"/>
    <property type="project" value="InterPro"/>
</dbReference>
<dbReference type="PRINTS" id="PR00472">
    <property type="entry name" value="CASNKINASEII"/>
</dbReference>
<dbReference type="Proteomes" id="UP000031668">
    <property type="component" value="Unassembled WGS sequence"/>
</dbReference>
<evidence type="ECO:0000313" key="3">
    <source>
        <dbReference type="EMBL" id="KII61757.1"/>
    </source>
</evidence>
<dbReference type="InterPro" id="IPR016149">
    <property type="entry name" value="Casein_kin_II_reg-sub_N"/>
</dbReference>
<name>A0A0C2IY23_THEKT</name>
<comment type="caution">
    <text evidence="3">The sequence shown here is derived from an EMBL/GenBank/DDBJ whole genome shotgun (WGS) entry which is preliminary data.</text>
</comment>
<dbReference type="OMA" id="HARFICT"/>
<accession>A0A0C2IY23</accession>
<evidence type="ECO:0000256" key="2">
    <source>
        <dbReference type="RuleBase" id="RU361268"/>
    </source>
</evidence>
<dbReference type="EMBL" id="JWZT01005265">
    <property type="protein sequence ID" value="KII61757.1"/>
    <property type="molecule type" value="Genomic_DNA"/>
</dbReference>
<dbReference type="GO" id="GO:0005737">
    <property type="term" value="C:cytoplasm"/>
    <property type="evidence" value="ECO:0007669"/>
    <property type="project" value="TreeGrafter"/>
</dbReference>
<keyword evidence="3" id="KW-0418">Kinase</keyword>
<comment type="subunit">
    <text evidence="2">Tetramer of two alpha and two beta subunits.</text>
</comment>
<dbReference type="InterPro" id="IPR000704">
    <property type="entry name" value="Casein_kinase_II_reg-sub"/>
</dbReference>
<dbReference type="InterPro" id="IPR035991">
    <property type="entry name" value="Casein_kinase_II_beta-like"/>
</dbReference>
<keyword evidence="3" id="KW-0808">Transferase</keyword>
<proteinExistence type="inferred from homology"/>
<dbReference type="SUPFAM" id="SSF57798">
    <property type="entry name" value="Casein kinase II beta subunit"/>
    <property type="match status" value="1"/>
</dbReference>
<dbReference type="FunFam" id="2.20.25.20:FF:000001">
    <property type="entry name" value="Casein kinase II subunit beta"/>
    <property type="match status" value="1"/>
</dbReference>
<evidence type="ECO:0000313" key="4">
    <source>
        <dbReference type="Proteomes" id="UP000031668"/>
    </source>
</evidence>
<keyword evidence="4" id="KW-1185">Reference proteome</keyword>
<dbReference type="PANTHER" id="PTHR11740">
    <property type="entry name" value="CASEIN KINASE II SUBUNIT BETA"/>
    <property type="match status" value="1"/>
</dbReference>
<evidence type="ECO:0000256" key="1">
    <source>
        <dbReference type="ARBA" id="ARBA00006941"/>
    </source>
</evidence>
<protein>
    <recommendedName>
        <fullName evidence="2">Casein kinase II subunit beta</fullName>
        <shortName evidence="2">CK II beta</shortName>
    </recommendedName>
</protein>
<dbReference type="OrthoDB" id="6016909at2759"/>
<dbReference type="SMART" id="SM01085">
    <property type="entry name" value="CK_II_beta"/>
    <property type="match status" value="1"/>
</dbReference>
<reference evidence="3 4" key="1">
    <citation type="journal article" date="2014" name="Genome Biol. Evol.">
        <title>The genome of the myxosporean Thelohanellus kitauei shows adaptations to nutrient acquisition within its fish host.</title>
        <authorList>
            <person name="Yang Y."/>
            <person name="Xiong J."/>
            <person name="Zhou Z."/>
            <person name="Huo F."/>
            <person name="Miao W."/>
            <person name="Ran C."/>
            <person name="Liu Y."/>
            <person name="Zhang J."/>
            <person name="Feng J."/>
            <person name="Wang M."/>
            <person name="Wang M."/>
            <person name="Wang L."/>
            <person name="Yao B."/>
        </authorList>
    </citation>
    <scope>NUCLEOTIDE SEQUENCE [LARGE SCALE GENOMIC DNA]</scope>
    <source>
        <strain evidence="3">Wuqing</strain>
    </source>
</reference>
<organism evidence="3 4">
    <name type="scientific">Thelohanellus kitauei</name>
    <name type="common">Myxosporean</name>
    <dbReference type="NCBI Taxonomy" id="669202"/>
    <lineage>
        <taxon>Eukaryota</taxon>
        <taxon>Metazoa</taxon>
        <taxon>Cnidaria</taxon>
        <taxon>Myxozoa</taxon>
        <taxon>Myxosporea</taxon>
        <taxon>Bivalvulida</taxon>
        <taxon>Platysporina</taxon>
        <taxon>Myxobolidae</taxon>
        <taxon>Thelohanellus</taxon>
    </lineage>
</organism>
<dbReference type="AlphaFoldDB" id="A0A0C2IY23"/>
<dbReference type="Gene3D" id="1.10.1820.10">
    <property type="entry name" value="protein kinase ck2 holoenzyme, chain C, domain 1"/>
    <property type="match status" value="1"/>
</dbReference>
<dbReference type="PANTHER" id="PTHR11740:SF0">
    <property type="entry name" value="CASEIN KINASE II SUBUNIT BETA"/>
    <property type="match status" value="1"/>
</dbReference>
<dbReference type="GO" id="GO:0016301">
    <property type="term" value="F:kinase activity"/>
    <property type="evidence" value="ECO:0007669"/>
    <property type="project" value="UniProtKB-KW"/>
</dbReference>
<comment type="similarity">
    <text evidence="1 2">Belongs to the casein kinase 2 subunit beta family.</text>
</comment>
<gene>
    <name evidence="3" type="ORF">RF11_08858</name>
</gene>
<dbReference type="Gene3D" id="2.20.25.20">
    <property type="match status" value="1"/>
</dbReference>
<dbReference type="Pfam" id="PF01214">
    <property type="entry name" value="CK_II_beta"/>
    <property type="match status" value="1"/>
</dbReference>
<dbReference type="GO" id="GO:0005956">
    <property type="term" value="C:protein kinase CK2 complex"/>
    <property type="evidence" value="ECO:0007669"/>
    <property type="project" value="UniProtKB-UniRule"/>
</dbReference>